<sequence length="384" mass="43431">MRLFEGLPNEIVLHIIKETSPDDFPALASCCKHLHFLSQERLAYHKAKRHNADDVVVGRNMWRPSAIDPITPSAIHPIKHLQDILMDNDCRFYTKVMKIGTLSGEDPYDDEENGEEGPHMRAKTTLLAVIRSDYGRDISSIVARVYGALLPWGPHTAKTDMEQWTDSVKSGNPAAVAILLLALYPNLETLYIHEQGQQWWHDTEWGHLFRSLIKMAMTPIPNTMKILNRLSEFHLVGAGDDDDLEADAVMVVPFMALPAMCKIFCRDAIGRNVHWPYGTGTSGVTVFDYQGDIDTASLLAYISGFKALQHFRCQLNAPVTFNGRICLNGIVNRFKWGPRANDESAFEDYNEHYSDDDVADEDWTDDPDDYDRPEWEPRAIAAAL</sequence>
<dbReference type="OrthoDB" id="5421601at2759"/>
<accession>A0A8H3G232</accession>
<name>A0A8H3G232_9LECA</name>
<reference evidence="3" key="1">
    <citation type="submission" date="2021-03" db="EMBL/GenBank/DDBJ databases">
        <authorList>
            <person name="Tagirdzhanova G."/>
        </authorList>
    </citation>
    <scope>NUCLEOTIDE SEQUENCE</scope>
</reference>
<feature type="compositionally biased region" description="Acidic residues" evidence="1">
    <location>
        <begin position="356"/>
        <end position="369"/>
    </location>
</feature>
<proteinExistence type="predicted"/>
<gene>
    <name evidence="3" type="ORF">IMSHALPRED_009846</name>
</gene>
<dbReference type="AlphaFoldDB" id="A0A8H3G232"/>
<protein>
    <recommendedName>
        <fullName evidence="2">F-box domain-containing protein</fullName>
    </recommendedName>
</protein>
<keyword evidence="4" id="KW-1185">Reference proteome</keyword>
<evidence type="ECO:0000313" key="3">
    <source>
        <dbReference type="EMBL" id="CAF9934816.1"/>
    </source>
</evidence>
<dbReference type="EMBL" id="CAJPDT010000079">
    <property type="protein sequence ID" value="CAF9934816.1"/>
    <property type="molecule type" value="Genomic_DNA"/>
</dbReference>
<dbReference type="InterPro" id="IPR036047">
    <property type="entry name" value="F-box-like_dom_sf"/>
</dbReference>
<dbReference type="SUPFAM" id="SSF81383">
    <property type="entry name" value="F-box domain"/>
    <property type="match status" value="1"/>
</dbReference>
<evidence type="ECO:0000313" key="4">
    <source>
        <dbReference type="Proteomes" id="UP000664534"/>
    </source>
</evidence>
<organism evidence="3 4">
    <name type="scientific">Imshaugia aleurites</name>
    <dbReference type="NCBI Taxonomy" id="172621"/>
    <lineage>
        <taxon>Eukaryota</taxon>
        <taxon>Fungi</taxon>
        <taxon>Dikarya</taxon>
        <taxon>Ascomycota</taxon>
        <taxon>Pezizomycotina</taxon>
        <taxon>Lecanoromycetes</taxon>
        <taxon>OSLEUM clade</taxon>
        <taxon>Lecanoromycetidae</taxon>
        <taxon>Lecanorales</taxon>
        <taxon>Lecanorineae</taxon>
        <taxon>Parmeliaceae</taxon>
        <taxon>Imshaugia</taxon>
    </lineage>
</organism>
<evidence type="ECO:0000256" key="1">
    <source>
        <dbReference type="SAM" id="MobiDB-lite"/>
    </source>
</evidence>
<feature type="domain" description="F-box" evidence="2">
    <location>
        <begin position="5"/>
        <end position="39"/>
    </location>
</feature>
<comment type="caution">
    <text evidence="3">The sequence shown here is derived from an EMBL/GenBank/DDBJ whole genome shotgun (WGS) entry which is preliminary data.</text>
</comment>
<dbReference type="Pfam" id="PF00646">
    <property type="entry name" value="F-box"/>
    <property type="match status" value="1"/>
</dbReference>
<evidence type="ECO:0000259" key="2">
    <source>
        <dbReference type="Pfam" id="PF00646"/>
    </source>
</evidence>
<dbReference type="Proteomes" id="UP000664534">
    <property type="component" value="Unassembled WGS sequence"/>
</dbReference>
<dbReference type="InterPro" id="IPR001810">
    <property type="entry name" value="F-box_dom"/>
</dbReference>
<feature type="region of interest" description="Disordered" evidence="1">
    <location>
        <begin position="351"/>
        <end position="374"/>
    </location>
</feature>